<dbReference type="PATRIC" id="fig|1231190.3.peg.1824"/>
<sequence>MSRPPAAFPIEPPTPEPEEKPAAKRKPRAIDPQKAVAVRVDPQDYFEETDLALAELPPVPPRRRSWLARIFFGAFGLLISLAIGLWTDRLIRDLFTRADWLGWLALAAAGIAVFALAAIVAREALALMRLASIEEVRRDADDAILRDDAKAARKTVEHLTSLLAAKPETAHGRRTLAGLKDDIIDGSDLMALAEKELMAPLDALARKQVLDAAKRVSVVTAVSPRALVDVAYVVFEAARLTRRIADIYGGRPGFLGFLHLVRNILAHLAVTGSMAAGETLVQQVVGHGLAARLSAKLGEGVVNGMMTARIGIAAMAAARPLSFNALPRPGIGDFLKALTSFTAQKANGKDPEQQR</sequence>
<evidence type="ECO:0000256" key="8">
    <source>
        <dbReference type="SAM" id="MobiDB-lite"/>
    </source>
</evidence>
<evidence type="ECO:0000256" key="5">
    <source>
        <dbReference type="ARBA" id="ARBA00022692"/>
    </source>
</evidence>
<comment type="subcellular location">
    <subcellularLocation>
        <location evidence="1">Cell inner membrane</location>
        <topology evidence="1">Multi-pass membrane protein</topology>
    </subcellularLocation>
</comment>
<evidence type="ECO:0000256" key="4">
    <source>
        <dbReference type="ARBA" id="ARBA00022519"/>
    </source>
</evidence>
<evidence type="ECO:0000256" key="7">
    <source>
        <dbReference type="ARBA" id="ARBA00023136"/>
    </source>
</evidence>
<keyword evidence="3" id="KW-1003">Cell membrane</keyword>
<dbReference type="RefSeq" id="WP_009450074.1">
    <property type="nucleotide sequence ID" value="NZ_AMSI01000005.1"/>
</dbReference>
<dbReference type="STRING" id="721133.SAMN05216176_103124"/>
<keyword evidence="11" id="KW-1185">Reference proteome</keyword>
<feature type="transmembrane region" description="Helical" evidence="9">
    <location>
        <begin position="66"/>
        <end position="88"/>
    </location>
</feature>
<keyword evidence="4" id="KW-0997">Cell inner membrane</keyword>
<evidence type="ECO:0000313" key="11">
    <source>
        <dbReference type="Proteomes" id="UP000007374"/>
    </source>
</evidence>
<keyword evidence="6 9" id="KW-1133">Transmembrane helix</keyword>
<accession>K2NXV5</accession>
<feature type="compositionally biased region" description="Pro residues" evidence="8">
    <location>
        <begin position="1"/>
        <end position="15"/>
    </location>
</feature>
<dbReference type="InterPro" id="IPR021147">
    <property type="entry name" value="DUF697"/>
</dbReference>
<dbReference type="NCBIfam" id="TIGR01620">
    <property type="entry name" value="hyp_HI0043"/>
    <property type="match status" value="1"/>
</dbReference>
<dbReference type="PANTHER" id="PTHR39342:SF1">
    <property type="entry name" value="UPF0283 MEMBRANE PROTEIN YCJF"/>
    <property type="match status" value="1"/>
</dbReference>
<evidence type="ECO:0000313" key="10">
    <source>
        <dbReference type="EMBL" id="EKF42739.1"/>
    </source>
</evidence>
<dbReference type="GO" id="GO:0005886">
    <property type="term" value="C:plasma membrane"/>
    <property type="evidence" value="ECO:0007669"/>
    <property type="project" value="UniProtKB-SubCell"/>
</dbReference>
<evidence type="ECO:0000256" key="2">
    <source>
        <dbReference type="ARBA" id="ARBA00008255"/>
    </source>
</evidence>
<comment type="caution">
    <text evidence="10">The sequence shown here is derived from an EMBL/GenBank/DDBJ whole genome shotgun (WGS) entry which is preliminary data.</text>
</comment>
<dbReference type="Proteomes" id="UP000007374">
    <property type="component" value="Unassembled WGS sequence"/>
</dbReference>
<gene>
    <name evidence="10" type="ORF">NA8A_08729</name>
</gene>
<feature type="transmembrane region" description="Helical" evidence="9">
    <location>
        <begin position="100"/>
        <end position="121"/>
    </location>
</feature>
<dbReference type="AlphaFoldDB" id="K2NXV5"/>
<keyword evidence="5 9" id="KW-0812">Transmembrane</keyword>
<organism evidence="10 11">
    <name type="scientific">Nitratireductor indicus C115</name>
    <dbReference type="NCBI Taxonomy" id="1231190"/>
    <lineage>
        <taxon>Bacteria</taxon>
        <taxon>Pseudomonadati</taxon>
        <taxon>Pseudomonadota</taxon>
        <taxon>Alphaproteobacteria</taxon>
        <taxon>Hyphomicrobiales</taxon>
        <taxon>Phyllobacteriaceae</taxon>
        <taxon>Nitratireductor</taxon>
    </lineage>
</organism>
<reference evidence="10 11" key="1">
    <citation type="journal article" date="2012" name="J. Bacteriol.">
        <title>Genome Sequence of Nitratireductor indicus Type Strain C115.</title>
        <authorList>
            <person name="Lai Q."/>
            <person name="Li G."/>
            <person name="Yu Z."/>
            <person name="Shao Z."/>
        </authorList>
    </citation>
    <scope>NUCLEOTIDE SEQUENCE [LARGE SCALE GENOMIC DNA]</scope>
    <source>
        <strain evidence="10 11">C115</strain>
    </source>
</reference>
<evidence type="ECO:0000256" key="9">
    <source>
        <dbReference type="SAM" id="Phobius"/>
    </source>
</evidence>
<dbReference type="OrthoDB" id="9816060at2"/>
<dbReference type="Pfam" id="PF05128">
    <property type="entry name" value="DUF697"/>
    <property type="match status" value="1"/>
</dbReference>
<dbReference type="PANTHER" id="PTHR39342">
    <property type="entry name" value="UPF0283 MEMBRANE PROTEIN YCJF"/>
    <property type="match status" value="1"/>
</dbReference>
<dbReference type="eggNOG" id="COG3768">
    <property type="taxonomic scope" value="Bacteria"/>
</dbReference>
<protein>
    <submittedName>
        <fullName evidence="10">Uncharacterized protein</fullName>
    </submittedName>
</protein>
<dbReference type="EMBL" id="AMSI01000005">
    <property type="protein sequence ID" value="EKF42739.1"/>
    <property type="molecule type" value="Genomic_DNA"/>
</dbReference>
<evidence type="ECO:0000256" key="6">
    <source>
        <dbReference type="ARBA" id="ARBA00022989"/>
    </source>
</evidence>
<comment type="similarity">
    <text evidence="2">Belongs to the UPF0283 family.</text>
</comment>
<feature type="region of interest" description="Disordered" evidence="8">
    <location>
        <begin position="1"/>
        <end position="31"/>
    </location>
</feature>
<proteinExistence type="inferred from homology"/>
<evidence type="ECO:0000256" key="3">
    <source>
        <dbReference type="ARBA" id="ARBA00022475"/>
    </source>
</evidence>
<keyword evidence="7 9" id="KW-0472">Membrane</keyword>
<dbReference type="InterPro" id="IPR006507">
    <property type="entry name" value="UPF0283"/>
</dbReference>
<evidence type="ECO:0000256" key="1">
    <source>
        <dbReference type="ARBA" id="ARBA00004429"/>
    </source>
</evidence>
<name>K2NXV5_9HYPH</name>